<dbReference type="SUPFAM" id="SSF56935">
    <property type="entry name" value="Porins"/>
    <property type="match status" value="1"/>
</dbReference>
<organism evidence="14 15">
    <name type="scientific">Roseococcus pinisoli</name>
    <dbReference type="NCBI Taxonomy" id="2835040"/>
    <lineage>
        <taxon>Bacteria</taxon>
        <taxon>Pseudomonadati</taxon>
        <taxon>Pseudomonadota</taxon>
        <taxon>Alphaproteobacteria</taxon>
        <taxon>Acetobacterales</taxon>
        <taxon>Roseomonadaceae</taxon>
        <taxon>Roseococcus</taxon>
    </lineage>
</organism>
<dbReference type="RefSeq" id="WP_213669954.1">
    <property type="nucleotide sequence ID" value="NZ_JAHCDA010000002.1"/>
</dbReference>
<feature type="domain" description="TonB-dependent receptor-like beta-barrel" evidence="12">
    <location>
        <begin position="253"/>
        <end position="718"/>
    </location>
</feature>
<evidence type="ECO:0000256" key="7">
    <source>
        <dbReference type="ARBA" id="ARBA00023136"/>
    </source>
</evidence>
<keyword evidence="9 10" id="KW-0998">Cell outer membrane</keyword>
<accession>A0ABS5QEB0</accession>
<keyword evidence="7 10" id="KW-0472">Membrane</keyword>
<dbReference type="InterPro" id="IPR037066">
    <property type="entry name" value="Plug_dom_sf"/>
</dbReference>
<dbReference type="InterPro" id="IPR000531">
    <property type="entry name" value="Beta-barrel_TonB"/>
</dbReference>
<dbReference type="InterPro" id="IPR039426">
    <property type="entry name" value="TonB-dep_rcpt-like"/>
</dbReference>
<gene>
    <name evidence="14" type="ORF">KHU32_09975</name>
</gene>
<evidence type="ECO:0000256" key="4">
    <source>
        <dbReference type="ARBA" id="ARBA00022452"/>
    </source>
</evidence>
<evidence type="ECO:0000259" key="12">
    <source>
        <dbReference type="Pfam" id="PF00593"/>
    </source>
</evidence>
<keyword evidence="4 10" id="KW-1134">Transmembrane beta strand</keyword>
<evidence type="ECO:0000256" key="2">
    <source>
        <dbReference type="ARBA" id="ARBA00009810"/>
    </source>
</evidence>
<evidence type="ECO:0000256" key="5">
    <source>
        <dbReference type="ARBA" id="ARBA00022692"/>
    </source>
</evidence>
<sequence>MSRRATLHNSVSQAAFTASLAVVLTTAFHEQAHAQAAVAPVVEAPAALTLPTVDVQSRVDPANTLQRPTGISRLPGTVQDTPQVINTIPREVLEQQGVTTLDQALRNVPGITSSIGEGNGGVAGDQFRIRGFSAQNDVYVDGMRDFGSYTRDAFNFDSVSVLKGPSATTFGQQTIGGAINIQTRTPFLGNSISGTISGGTDSFVRGNVDVNRRLNDTTAVRLNLMGHYNRVAGRDQVDSGRWGIAPSIAFGLGTPTTLTVDYMHFEDRRTPDYGVPVVRAPGQSVSRPATEYGLRRGNWYGISSDRDNTTVDRVTARLRHEFADWLTLHNDTRVGFATRDFAASPPTCDATCTSLFFGPNPGRARVAYSGGVSPFHQETWGVQNLTTAVARFHTGPFRHEATLGFDAWFQHDERTGYAYSATRSNSLVSPTRSNALYRILAGSGANVRETQQRHLGGFVTDRMWFTPEISVIGGLRVSNYDLSYKTYGNGVATTALGANQTFVDPRASLVWEPTPSQTYYFSYASSTTPAGSFITTFPAGLTAATQSLDPERNRIFELGAKFSLMNNRLGLYGSLFRIEKEGAYVTDPVSGATTQSGDSQRNQGIELGVTGQLTRDWNLSANYTYMDSETTRSATAANLGRRVQYVPRHAASVWSTYEAFRDTPYQLTVGGGVTWRSMAYLNADNTASVPSNFSLDAMLSHSFGERRQWRVAVNGYNLTNELNYDSLFGTRANPSAGRTVIFSLSAAY</sequence>
<keyword evidence="5 10" id="KW-0812">Transmembrane</keyword>
<keyword evidence="8 14" id="KW-0675">Receptor</keyword>
<protein>
    <submittedName>
        <fullName evidence="14">TonB-dependent siderophore receptor</fullName>
    </submittedName>
</protein>
<evidence type="ECO:0000259" key="13">
    <source>
        <dbReference type="Pfam" id="PF07715"/>
    </source>
</evidence>
<dbReference type="PROSITE" id="PS52016">
    <property type="entry name" value="TONB_DEPENDENT_REC_3"/>
    <property type="match status" value="1"/>
</dbReference>
<proteinExistence type="inferred from homology"/>
<keyword evidence="6 11" id="KW-0798">TonB box</keyword>
<name>A0ABS5QEB0_9PROT</name>
<dbReference type="NCBIfam" id="TIGR01783">
    <property type="entry name" value="TonB-siderophor"/>
    <property type="match status" value="1"/>
</dbReference>
<keyword evidence="3 10" id="KW-0813">Transport</keyword>
<dbReference type="Pfam" id="PF00593">
    <property type="entry name" value="TonB_dep_Rec_b-barrel"/>
    <property type="match status" value="1"/>
</dbReference>
<evidence type="ECO:0000256" key="6">
    <source>
        <dbReference type="ARBA" id="ARBA00023077"/>
    </source>
</evidence>
<dbReference type="PANTHER" id="PTHR32552">
    <property type="entry name" value="FERRICHROME IRON RECEPTOR-RELATED"/>
    <property type="match status" value="1"/>
</dbReference>
<dbReference type="Gene3D" id="2.170.130.10">
    <property type="entry name" value="TonB-dependent receptor, plug domain"/>
    <property type="match status" value="1"/>
</dbReference>
<keyword evidence="15" id="KW-1185">Reference proteome</keyword>
<evidence type="ECO:0000256" key="1">
    <source>
        <dbReference type="ARBA" id="ARBA00004571"/>
    </source>
</evidence>
<evidence type="ECO:0000313" key="15">
    <source>
        <dbReference type="Proteomes" id="UP000766336"/>
    </source>
</evidence>
<evidence type="ECO:0000256" key="11">
    <source>
        <dbReference type="RuleBase" id="RU003357"/>
    </source>
</evidence>
<feature type="domain" description="TonB-dependent receptor plug" evidence="13">
    <location>
        <begin position="78"/>
        <end position="178"/>
    </location>
</feature>
<dbReference type="InterPro" id="IPR012910">
    <property type="entry name" value="Plug_dom"/>
</dbReference>
<comment type="subcellular location">
    <subcellularLocation>
        <location evidence="1 10">Cell outer membrane</location>
        <topology evidence="1 10">Multi-pass membrane protein</topology>
    </subcellularLocation>
</comment>
<dbReference type="InterPro" id="IPR036942">
    <property type="entry name" value="Beta-barrel_TonB_sf"/>
</dbReference>
<comment type="similarity">
    <text evidence="2 10 11">Belongs to the TonB-dependent receptor family.</text>
</comment>
<evidence type="ECO:0000256" key="3">
    <source>
        <dbReference type="ARBA" id="ARBA00022448"/>
    </source>
</evidence>
<evidence type="ECO:0000256" key="8">
    <source>
        <dbReference type="ARBA" id="ARBA00023170"/>
    </source>
</evidence>
<dbReference type="Pfam" id="PF07715">
    <property type="entry name" value="Plug"/>
    <property type="match status" value="1"/>
</dbReference>
<evidence type="ECO:0000313" key="14">
    <source>
        <dbReference type="EMBL" id="MBS7811265.1"/>
    </source>
</evidence>
<dbReference type="Gene3D" id="2.40.170.20">
    <property type="entry name" value="TonB-dependent receptor, beta-barrel domain"/>
    <property type="match status" value="1"/>
</dbReference>
<dbReference type="EMBL" id="JAHCDA010000002">
    <property type="protein sequence ID" value="MBS7811265.1"/>
    <property type="molecule type" value="Genomic_DNA"/>
</dbReference>
<dbReference type="InterPro" id="IPR010105">
    <property type="entry name" value="TonB_sidphr_rcpt"/>
</dbReference>
<comment type="caution">
    <text evidence="14">The sequence shown here is derived from an EMBL/GenBank/DDBJ whole genome shotgun (WGS) entry which is preliminary data.</text>
</comment>
<reference evidence="14 15" key="1">
    <citation type="submission" date="2021-05" db="EMBL/GenBank/DDBJ databases">
        <title>Roseococcus sp. XZZS9, whole genome shotgun sequencing project.</title>
        <authorList>
            <person name="Zhao G."/>
            <person name="Shen L."/>
        </authorList>
    </citation>
    <scope>NUCLEOTIDE SEQUENCE [LARGE SCALE GENOMIC DNA]</scope>
    <source>
        <strain evidence="14 15">XZZS9</strain>
    </source>
</reference>
<dbReference type="CDD" id="cd01347">
    <property type="entry name" value="ligand_gated_channel"/>
    <property type="match status" value="1"/>
</dbReference>
<evidence type="ECO:0000256" key="9">
    <source>
        <dbReference type="ARBA" id="ARBA00023237"/>
    </source>
</evidence>
<evidence type="ECO:0000256" key="10">
    <source>
        <dbReference type="PROSITE-ProRule" id="PRU01360"/>
    </source>
</evidence>
<dbReference type="Proteomes" id="UP000766336">
    <property type="component" value="Unassembled WGS sequence"/>
</dbReference>
<dbReference type="PANTHER" id="PTHR32552:SF83">
    <property type="entry name" value="BLR3904 PROTEIN"/>
    <property type="match status" value="1"/>
</dbReference>